<sequence>MAIETILIQAEDAKVLDRTAGPVADNTQVRDPLNPESAGGKVGLDSFNLRPNYSGDGYVDFGIGSGSIGDSVTFEVDVQEAGTYTLHFRYANGGTTARPLALNVNGTNLAQVSFSGSNGTGDALWNSWRVQTRDVTLNAGDNTISLSIPSNSPTGPNLDALAITAVGAEPSFFLPVFTSATAASVVENTEGSVLDVDATDQDSSALTFSLTGNGADNALFAIDAGTGALRFISKPDFEAPRGTGGNVYSVQVAVSDGQNTVTQAVTVTVTNDVSDDVPTGGSNTPPSAIVLTGSVAENAPGAIVGTLSASDAEGDTVTFSTTDARFEVVNGSQLKLKDGVSLDHEAAPATVGIVATDARKASTTGSVTPTVTNVNEAPTLSGTLANATVPSTGGSVSLAGLTKADVDGDPTTFGVRAASGTLPAGISVADGALVVADGVAPGTYPVEIFATDGTLNSGPVALTLAVGAPVKPFTQILIQAEAGRLTILDTDTNTIDTTIRNPWNRETPSPAGVVDGLRPGFSGSGYLDFGDTAGDSASYSFTVAEAGSYDIQIRYASNSARPLVLTLDGVAQPNLAFVATGTSTPGATEGFNNWSIQKTTVQLAAGTHSFSLAIPAGATTGPNIDAIAITAAGATADFSAGNSTPVVSGTGFSVAEGTLAVGTVSASDLDSDRVDFALTANAATDNALFTLDARTGALRFKAAPNFEAPGDAGADNAYTVEVEAFDGTARVTKTLTVTVTNDPSDDVVNRAPVIASSAFTADENQTAVGTVQASDADAADRLTYALTANASSDNALFSIDAATGVLTFKTAPDFETLANKTLAAEVAVTDGKLTTTKTIAVTVADVNEGGPVAIKLGAITPYSAQDRPQDGGQGPALLDGGAGLSLDGNLWKRAAIDKAYELTATTKLVFDVAIGTGAKVPEIVAVGFDFDQDPFDADRSIYQLGGTQNQQGFIDLRGKGTPNADGTLRFEIDLGAHAGKTIASLVFVNDDDSRASLGSSSYSNLQFVERMAEVANRAPTVVGGGIADRTVPENGSLEIDLPFADADGDALTYGFVIRNGAGTEVPAPATLAIVDGVLTGPVTALGDGVFTVTVTASDGKVSASDSFTLTVENVNEAPVAEDVALEPYFGSVGAAFDGFDVNSFAEYFSDPDGDALTLSVEGLPDGLSMNEEGYVSGSPTAAGTFEIKVRATDASGLSDTITLNLVVEGPQTGDVVSVEAEAFTNLGAAAGFFATGSTTASGDRLILLNQGSQGSVSTELAKNGLAPGYYKVTLYAFDETDGASTVSVTVGDTKLTVGGSSTVTLNDAGAGIFVDPTAPRGATSQAGNLKAIAFDTVVYVGADTIATLAGQAQGGESLRIDRLAFTRVETPNTAPSAVTLTGSVDENAAGAVVGVLSAVDAENDAVTFTTADPRLVIAKNATTGAVELKLAAGTSLDHETDDGTQVTVTATDAKGNATVASVTLRVNDLNEAPVLSGTIGAQTFEAGEGGEINLAALSATDPDAGDAATLVVKLASGADLPAGFTVENGVLKLAGTVPAGTYEVAVFATDGEASSQPVSFTVSVEAPGTEEPEPFEPIVIQAESGAIVLAAAADASSTQMRSATNPEMGTQFPGGSGLRPDFSGTGYLDFGNDAGDRVTYTVTVAEAGTYNLNIRYASNDLRPLNLVVNGGAATSVAFASTDPNATGVAPEGFDVWGTLTQAVQLQAGVNTFSLAIPAGRTNGPNLDRIEITAPTDTTADADGNLFLSGPDVPLTGAAKESINFTIAGRDADIVKTEISFDGGATRVTVLPDADGDFVANGSALAAGAYTATVYVTDRAGNTASTSMPFTVGTGQVTVPPFTIQAEDTAKVTVQDTGLPTEAAFTRVVTATAPDSGGNYRAGANGGAYMDFGGNAGDAITVSVDAPEAGTYAVTFRYANGGTADRPLDLSLNGGSATSVAFVPGPVVGTGTAATGWESWIEKTVDLTLAKGANTLKLAIPTGATAGPNIDQITFTHKNGTTPSQPFDLTIEAETFTPIDTTGTAAELTQARTAANPETRVLPRDVDNNSLWDGFTGTGYLDMGTQAGDAASFNVSAPQAGTYTFSFRYSNGGGAPNGDRPMTVLVNGVTKTVSFPGTGVDGWDAWRTATVELDLAAGQNLVRIANAGANGPNIDSVTISRDGGEPVDTRDQIRFQEVIKVNFEPAPGQATQGLPPGYATPQGYRADTGAAFGDRGNGFTYGWVTEASVADGTADGTIAAAQPANAHWYKNTVPGATNLQKTYAHFEYPGAGAAGARAWEMALENGTYQVTMSIGDTAGAFDSNYRINLEGQSAMPAWTPANPIDGSQNGGGFRSTLVTKMVTVTDGRLTIDSIGGTNTEIQHLEIERVADLTPGDGRAADLDYSLFVAPVADNLDGQRTIALGANGELPTGIDPGSSFVVGVQLQATGNRGPNIAHVDHVKLVETLTGAEVSIDIQISGGADSLTIRPLQQLKENTSYTLKVQDVLDLGSISDPDGALRQFQDLTSTFVTGKAVENVPREVAFSTQTLLDGFVDGAGGYTSIEFGPDGKLYVATITGEIHRWSVNANGTINKASQETLSLDYLKEADGDRRGIVGFVFDPENPNTIWISDNAPIPREAKAFDTPEFSGRVSKITLGTGGSFAGVTAETYIHGLPRSGGDHLTNSLEFRPNPDAATPGEPKYLLYVSQGSNSAAGAPDDAWGARPERLLNAAILEVDPRRIAPNGGFDVRTEPVSLADDPKKTFPASAFNADGTYPGSYNPFASDAVLKIFATGVRNAYDLVWHSNGKLYVPTNGTASGGRTPNDPTQPGLDTVIANSPKQYDYFFTVEEGKYYGHPNVLRDQYVLNGGNPTSGLDPNEVVGGNDGNRNTDGYQTGVRPDANYDLDGVYNLGYNRSPNGATEYKGNAFGPNLKGSILFAQFSTGDNVRVIKVDGQGNIIGDDVLRRPDGSVINNYIDPLDIIENPVTGQLYLMTLNRGTGASQLILLTPAPGGVTADLTADEGGNLALVALDVSDPAAAIFQINGLDSDITAIRVSFNGGAETTVTLDGQNRFTADLGSLSGAVTARIRVTDDALNQAAASTTFTPGEEPTTPDYVTLVTIQAEDRTPADGTAVTVPTGSAAQIQIRDAANPEQGVTGPGYVNGLRPGAFGTDGNTSNTDGVPGGYADFGSTNADFMTFAFSADKAGPAVLKFRYANGGTADRPLQLEVNGSIVKLQSFAPTATATVTDGWTNWAEIEIPVSLVGRAEQRHLALRERHGSEHRPTRRARAGCDRHRAERRRDGGQRRHLPPLRGREGGARRRARGRDGEPQPVGRLR</sequence>
<dbReference type="PROSITE" id="PS50268">
    <property type="entry name" value="CADHERIN_2"/>
    <property type="match status" value="4"/>
</dbReference>
<dbReference type="Gene3D" id="2.60.40.10">
    <property type="entry name" value="Immunoglobulins"/>
    <property type="match status" value="4"/>
</dbReference>
<evidence type="ECO:0008006" key="9">
    <source>
        <dbReference type="Google" id="ProtNLM"/>
    </source>
</evidence>
<dbReference type="Pfam" id="PF03422">
    <property type="entry name" value="CBM_6"/>
    <property type="match status" value="3"/>
</dbReference>
<dbReference type="GO" id="GO:0030246">
    <property type="term" value="F:carbohydrate binding"/>
    <property type="evidence" value="ECO:0007669"/>
    <property type="project" value="InterPro"/>
</dbReference>
<dbReference type="SUPFAM" id="SSF50952">
    <property type="entry name" value="Soluble quinoprotein glucose dehydrogenase"/>
    <property type="match status" value="1"/>
</dbReference>
<dbReference type="Gene3D" id="2.60.120.260">
    <property type="entry name" value="Galactose-binding domain-like"/>
    <property type="match status" value="6"/>
</dbReference>
<reference evidence="7" key="1">
    <citation type="journal article" date="2016" name="Front. Microbiol.">
        <title>Genome Sequence of the Piezophilic, Mesophilic Sulfate-Reducing Bacterium Desulfovibrio indicus J2T.</title>
        <authorList>
            <person name="Cao J."/>
            <person name="Maignien L."/>
            <person name="Shao Z."/>
            <person name="Alain K."/>
            <person name="Jebbar M."/>
        </authorList>
    </citation>
    <scope>NUCLEOTIDE SEQUENCE</scope>
    <source>
        <strain evidence="7">NBRC 103626</strain>
    </source>
</reference>
<feature type="domain" description="CBM6" evidence="6">
    <location>
        <begin position="497"/>
        <end position="630"/>
    </location>
</feature>
<feature type="domain" description="Cadherin" evidence="5">
    <location>
        <begin position="657"/>
        <end position="754"/>
    </location>
</feature>
<dbReference type="EMBL" id="BPQM01000015">
    <property type="protein sequence ID" value="GJD77534.1"/>
    <property type="molecule type" value="Genomic_DNA"/>
</dbReference>
<feature type="domain" description="CBM6" evidence="6">
    <location>
        <begin position="2008"/>
        <end position="2159"/>
    </location>
</feature>
<dbReference type="Pfam" id="PF05345">
    <property type="entry name" value="He_PIG"/>
    <property type="match status" value="3"/>
</dbReference>
<keyword evidence="3" id="KW-1133">Transmembrane helix</keyword>
<evidence type="ECO:0000256" key="4">
    <source>
        <dbReference type="SAM" id="MobiDB-lite"/>
    </source>
</evidence>
<evidence type="ECO:0000256" key="2">
    <source>
        <dbReference type="ARBA" id="ARBA00022729"/>
    </source>
</evidence>
<evidence type="ECO:0000256" key="3">
    <source>
        <dbReference type="ARBA" id="ARBA00022989"/>
    </source>
</evidence>
<dbReference type="InterPro" id="IPR005084">
    <property type="entry name" value="CBM6"/>
</dbReference>
<dbReference type="InterPro" id="IPR011041">
    <property type="entry name" value="Quinoprot_gluc/sorb_DH_b-prop"/>
</dbReference>
<keyword evidence="2" id="KW-0732">Signal</keyword>
<evidence type="ECO:0000259" key="6">
    <source>
        <dbReference type="PROSITE" id="PS51175"/>
    </source>
</evidence>
<dbReference type="PANTHER" id="PTHR24026:SF126">
    <property type="entry name" value="PROTOCADHERIN FAT 4"/>
    <property type="match status" value="1"/>
</dbReference>
<feature type="region of interest" description="Disordered" evidence="4">
    <location>
        <begin position="3253"/>
        <end position="3316"/>
    </location>
</feature>
<name>A0AA37MA58_9HYPH</name>
<dbReference type="PANTHER" id="PTHR24026">
    <property type="entry name" value="FAT ATYPICAL CADHERIN-RELATED"/>
    <property type="match status" value="1"/>
</dbReference>
<dbReference type="Pfam" id="PF16990">
    <property type="entry name" value="CBM_35"/>
    <property type="match status" value="2"/>
</dbReference>
<feature type="domain" description="Cadherin" evidence="5">
    <location>
        <begin position="177"/>
        <end position="280"/>
    </location>
</feature>
<accession>A0AA37MA58</accession>
<gene>
    <name evidence="7" type="ORF">NBEOAGPD_0741</name>
</gene>
<feature type="compositionally biased region" description="Basic and acidic residues" evidence="4">
    <location>
        <begin position="3253"/>
        <end position="3262"/>
    </location>
</feature>
<keyword evidence="3" id="KW-0472">Membrane</keyword>
<dbReference type="SUPFAM" id="SSF49313">
    <property type="entry name" value="Cadherin-like"/>
    <property type="match status" value="7"/>
</dbReference>
<dbReference type="InterPro" id="IPR006584">
    <property type="entry name" value="Cellulose-bd_IV"/>
</dbReference>
<dbReference type="Pfam" id="PF19077">
    <property type="entry name" value="Big_13"/>
    <property type="match status" value="1"/>
</dbReference>
<dbReference type="SMART" id="SM00736">
    <property type="entry name" value="CADG"/>
    <property type="match status" value="4"/>
</dbReference>
<dbReference type="PROSITE" id="PS51175">
    <property type="entry name" value="CBM6"/>
    <property type="match status" value="5"/>
</dbReference>
<dbReference type="InterPro" id="IPR006644">
    <property type="entry name" value="Cadg"/>
</dbReference>
<reference evidence="7" key="2">
    <citation type="submission" date="2021-08" db="EMBL/GenBank/DDBJ databases">
        <authorList>
            <person name="Tani A."/>
            <person name="Ola A."/>
            <person name="Ogura Y."/>
            <person name="Katsura K."/>
            <person name="Hayashi T."/>
        </authorList>
    </citation>
    <scope>NUCLEOTIDE SEQUENCE</scope>
    <source>
        <strain evidence="7">NBRC 103626</strain>
    </source>
</reference>
<dbReference type="SMART" id="SM00112">
    <property type="entry name" value="CA"/>
    <property type="match status" value="5"/>
</dbReference>
<comment type="caution">
    <text evidence="7">The sequence shown here is derived from an EMBL/GenBank/DDBJ whole genome shotgun (WGS) entry which is preliminary data.</text>
</comment>
<dbReference type="InterPro" id="IPR044016">
    <property type="entry name" value="Big_13"/>
</dbReference>
<feature type="domain" description="CBM6" evidence="6">
    <location>
        <begin position="1578"/>
        <end position="1732"/>
    </location>
</feature>
<dbReference type="InterPro" id="IPR008979">
    <property type="entry name" value="Galactose-bd-like_sf"/>
</dbReference>
<keyword evidence="8" id="KW-1185">Reference proteome</keyword>
<evidence type="ECO:0000313" key="8">
    <source>
        <dbReference type="Proteomes" id="UP001055108"/>
    </source>
</evidence>
<feature type="compositionally biased region" description="Basic and acidic residues" evidence="4">
    <location>
        <begin position="3269"/>
        <end position="3284"/>
    </location>
</feature>
<dbReference type="Gene3D" id="2.60.120.430">
    <property type="entry name" value="Galactose-binding lectin"/>
    <property type="match status" value="1"/>
</dbReference>
<evidence type="ECO:0000256" key="1">
    <source>
        <dbReference type="ARBA" id="ARBA00022692"/>
    </source>
</evidence>
<dbReference type="Gene3D" id="2.60.40.60">
    <property type="entry name" value="Cadherins"/>
    <property type="match status" value="4"/>
</dbReference>
<dbReference type="GO" id="GO:0005886">
    <property type="term" value="C:plasma membrane"/>
    <property type="evidence" value="ECO:0007669"/>
    <property type="project" value="UniProtKB-SubCell"/>
</dbReference>
<protein>
    <recommendedName>
        <fullName evidence="9">Carbohydrate binding family 6</fullName>
    </recommendedName>
</protein>
<proteinExistence type="predicted"/>
<evidence type="ECO:0000313" key="7">
    <source>
        <dbReference type="EMBL" id="GJD77534.1"/>
    </source>
</evidence>
<evidence type="ECO:0000259" key="5">
    <source>
        <dbReference type="PROSITE" id="PS50268"/>
    </source>
</evidence>
<feature type="compositionally biased region" description="Basic and acidic residues" evidence="4">
    <location>
        <begin position="3292"/>
        <end position="3308"/>
    </location>
</feature>
<dbReference type="PRINTS" id="PR00205">
    <property type="entry name" value="CADHERIN"/>
</dbReference>
<dbReference type="InterPro" id="IPR011042">
    <property type="entry name" value="6-blade_b-propeller_TolB-like"/>
</dbReference>
<feature type="domain" description="CBM6" evidence="6">
    <location>
        <begin position="1865"/>
        <end position="1995"/>
    </location>
</feature>
<dbReference type="Proteomes" id="UP001055108">
    <property type="component" value="Unassembled WGS sequence"/>
</dbReference>
<dbReference type="GO" id="GO:0005509">
    <property type="term" value="F:calcium ion binding"/>
    <property type="evidence" value="ECO:0007669"/>
    <property type="project" value="InterPro"/>
</dbReference>
<dbReference type="SMART" id="SM00606">
    <property type="entry name" value="CBD_IV"/>
    <property type="match status" value="2"/>
</dbReference>
<dbReference type="InterPro" id="IPR013783">
    <property type="entry name" value="Ig-like_fold"/>
</dbReference>
<organism evidence="7 8">
    <name type="scientific">Methylobacterium gregans</name>
    <dbReference type="NCBI Taxonomy" id="374424"/>
    <lineage>
        <taxon>Bacteria</taxon>
        <taxon>Pseudomonadati</taxon>
        <taxon>Pseudomonadota</taxon>
        <taxon>Alphaproteobacteria</taxon>
        <taxon>Hyphomicrobiales</taxon>
        <taxon>Methylobacteriaceae</taxon>
        <taxon>Methylobacterium</taxon>
    </lineage>
</organism>
<keyword evidence="1" id="KW-0812">Transmembrane</keyword>
<dbReference type="Gene3D" id="2.120.10.30">
    <property type="entry name" value="TolB, C-terminal domain"/>
    <property type="match status" value="1"/>
</dbReference>
<feature type="domain" description="Cadherin" evidence="5">
    <location>
        <begin position="1376"/>
        <end position="1475"/>
    </location>
</feature>
<feature type="domain" description="CBM6" evidence="6">
    <location>
        <begin position="6"/>
        <end position="164"/>
    </location>
</feature>
<dbReference type="InterPro" id="IPR015919">
    <property type="entry name" value="Cadherin-like_sf"/>
</dbReference>
<dbReference type="GO" id="GO:0007156">
    <property type="term" value="P:homophilic cell adhesion via plasma membrane adhesion molecules"/>
    <property type="evidence" value="ECO:0007669"/>
    <property type="project" value="InterPro"/>
</dbReference>
<dbReference type="InterPro" id="IPR002126">
    <property type="entry name" value="Cadherin-like_dom"/>
</dbReference>
<feature type="domain" description="Cadherin" evidence="5">
    <location>
        <begin position="766"/>
        <end position="853"/>
    </location>
</feature>
<dbReference type="CDD" id="cd11304">
    <property type="entry name" value="Cadherin_repeat"/>
    <property type="match status" value="4"/>
</dbReference>
<dbReference type="SUPFAM" id="SSF49785">
    <property type="entry name" value="Galactose-binding domain-like"/>
    <property type="match status" value="7"/>
</dbReference>